<dbReference type="Proteomes" id="UP000177174">
    <property type="component" value="Unassembled WGS sequence"/>
</dbReference>
<organism evidence="1 2">
    <name type="scientific">Candidatus Harrisonbacteria bacterium RIFCSPHIGHO2_12_FULL_48_16</name>
    <dbReference type="NCBI Taxonomy" id="1798405"/>
    <lineage>
        <taxon>Bacteria</taxon>
        <taxon>Candidatus Harrisoniibacteriota</taxon>
    </lineage>
</organism>
<protein>
    <submittedName>
        <fullName evidence="1">Uncharacterized protein</fullName>
    </submittedName>
</protein>
<dbReference type="Gene3D" id="3.40.960.10">
    <property type="entry name" value="VSR Endonuclease"/>
    <property type="match status" value="1"/>
</dbReference>
<dbReference type="STRING" id="1798405.A3E64_00905"/>
<evidence type="ECO:0000313" key="2">
    <source>
        <dbReference type="Proteomes" id="UP000177174"/>
    </source>
</evidence>
<evidence type="ECO:0000313" key="1">
    <source>
        <dbReference type="EMBL" id="OGY64060.1"/>
    </source>
</evidence>
<gene>
    <name evidence="1" type="ORF">A3E64_00905</name>
</gene>
<name>A0A1G1ZJE4_9BACT</name>
<dbReference type="InterPro" id="IPR041025">
    <property type="entry name" value="HNH_repeat"/>
</dbReference>
<dbReference type="Pfam" id="PF18780">
    <property type="entry name" value="HNH_repeat"/>
    <property type="match status" value="1"/>
</dbReference>
<dbReference type="EMBL" id="MHJH01000027">
    <property type="protein sequence ID" value="OGY64060.1"/>
    <property type="molecule type" value="Genomic_DNA"/>
</dbReference>
<accession>A0A1G1ZJE4</accession>
<comment type="caution">
    <text evidence="1">The sequence shown here is derived from an EMBL/GenBank/DDBJ whole genome shotgun (WGS) entry which is preliminary data.</text>
</comment>
<dbReference type="InterPro" id="IPR009057">
    <property type="entry name" value="Homeodomain-like_sf"/>
</dbReference>
<dbReference type="SUPFAM" id="SSF46689">
    <property type="entry name" value="Homeodomain-like"/>
    <property type="match status" value="1"/>
</dbReference>
<reference evidence="1 2" key="1">
    <citation type="journal article" date="2016" name="Nat. Commun.">
        <title>Thousands of microbial genomes shed light on interconnected biogeochemical processes in an aquifer system.</title>
        <authorList>
            <person name="Anantharaman K."/>
            <person name="Brown C.T."/>
            <person name="Hug L.A."/>
            <person name="Sharon I."/>
            <person name="Castelle C.J."/>
            <person name="Probst A.J."/>
            <person name="Thomas B.C."/>
            <person name="Singh A."/>
            <person name="Wilkins M.J."/>
            <person name="Karaoz U."/>
            <person name="Brodie E.L."/>
            <person name="Williams K.H."/>
            <person name="Hubbard S.S."/>
            <person name="Banfield J.F."/>
        </authorList>
    </citation>
    <scope>NUCLEOTIDE SEQUENCE [LARGE SCALE GENOMIC DNA]</scope>
</reference>
<dbReference type="AlphaFoldDB" id="A0A1G1ZJE4"/>
<sequence length="257" mass="30124">MQEVKHRNRIRYSASVRLRVKKLRGFGRTHREIAKEVGVSLGSAALWTKGIKITPTQKRAIEQRRKRPVMTPELLKKLRRNVEINLAPHREKYTKKELLNKIISFHKTHGRIPLKKEFNMHREYKRRFGSWNNAIKESGFNGNPVIFAYKFKARDGHGCDSFTEKIIDNLLDDNKISHERSFRYGNTKMTGDFFIKPNIVIEFFGLAGVQETYDTIISKKRALVKKLKLQLIEIYPNDIYPVPEIKLASLLKEKLHK</sequence>
<proteinExistence type="predicted"/>